<protein>
    <submittedName>
        <fullName evidence="1">Uncharacterized protein</fullName>
    </submittedName>
</protein>
<proteinExistence type="predicted"/>
<gene>
    <name evidence="1" type="ORF">F5I99_07300</name>
</gene>
<keyword evidence="2" id="KW-1185">Reference proteome</keyword>
<accession>A0A5J6LCC0</accession>
<reference evidence="1 2" key="1">
    <citation type="submission" date="2019-09" db="EMBL/GenBank/DDBJ databases">
        <title>Nitrincola iocasae sp. nov., a bacterium isolated from the sediment collected at a cold seep field in South China Sea.</title>
        <authorList>
            <person name="Zhang H."/>
            <person name="Wang H."/>
            <person name="Li C."/>
        </authorList>
    </citation>
    <scope>NUCLEOTIDE SEQUENCE [LARGE SCALE GENOMIC DNA]</scope>
    <source>
        <strain evidence="1 2">KXZD1103</strain>
    </source>
</reference>
<name>A0A5J6LCC0_9GAMM</name>
<sequence length="88" mass="10355">MANLARRAAMLCQDNHFRLYLDRRRRAKFNMDVPDGTHTEQCARDFILQVCGIKSRAELDHNPNAAALFHKILQAYGRYQHRRKRDAT</sequence>
<evidence type="ECO:0000313" key="1">
    <source>
        <dbReference type="EMBL" id="QEW06324.1"/>
    </source>
</evidence>
<dbReference type="AlphaFoldDB" id="A0A5J6LCC0"/>
<dbReference type="EMBL" id="CP044222">
    <property type="protein sequence ID" value="QEW06324.1"/>
    <property type="molecule type" value="Genomic_DNA"/>
</dbReference>
<dbReference type="KEGG" id="nik:F5I99_07300"/>
<organism evidence="1 2">
    <name type="scientific">Nitrincola iocasae</name>
    <dbReference type="NCBI Taxonomy" id="2614693"/>
    <lineage>
        <taxon>Bacteria</taxon>
        <taxon>Pseudomonadati</taxon>
        <taxon>Pseudomonadota</taxon>
        <taxon>Gammaproteobacteria</taxon>
        <taxon>Oceanospirillales</taxon>
        <taxon>Oceanospirillaceae</taxon>
        <taxon>Nitrincola</taxon>
    </lineage>
</organism>
<evidence type="ECO:0000313" key="2">
    <source>
        <dbReference type="Proteomes" id="UP000325606"/>
    </source>
</evidence>
<dbReference type="Proteomes" id="UP000325606">
    <property type="component" value="Chromosome"/>
</dbReference>
<dbReference type="RefSeq" id="WP_151054553.1">
    <property type="nucleotide sequence ID" value="NZ_CP044222.1"/>
</dbReference>